<feature type="transmembrane region" description="Helical" evidence="8">
    <location>
        <begin position="44"/>
        <end position="65"/>
    </location>
</feature>
<organism evidence="9 10">
    <name type="scientific">Alicyclobacillus fastidiosus</name>
    <dbReference type="NCBI Taxonomy" id="392011"/>
    <lineage>
        <taxon>Bacteria</taxon>
        <taxon>Bacillati</taxon>
        <taxon>Bacillota</taxon>
        <taxon>Bacilli</taxon>
        <taxon>Bacillales</taxon>
        <taxon>Alicyclobacillaceae</taxon>
        <taxon>Alicyclobacillus</taxon>
    </lineage>
</organism>
<dbReference type="EMBL" id="CP104067">
    <property type="protein sequence ID" value="WAH44180.1"/>
    <property type="molecule type" value="Genomic_DNA"/>
</dbReference>
<protein>
    <submittedName>
        <fullName evidence="9">Spore germination protein</fullName>
    </submittedName>
</protein>
<accession>A0ABY6ZQE5</accession>
<evidence type="ECO:0000256" key="3">
    <source>
        <dbReference type="ARBA" id="ARBA00022448"/>
    </source>
</evidence>
<keyword evidence="3" id="KW-0813">Transport</keyword>
<name>A0ABY6ZQE5_9BACL</name>
<proteinExistence type="inferred from homology"/>
<feature type="transmembrane region" description="Helical" evidence="8">
    <location>
        <begin position="16"/>
        <end position="38"/>
    </location>
</feature>
<sequence length="220" mass="24326">MHGVVKNSMNISGGQIYWMLFAFEVGNTLLLTMTSAMHEAKQDAWMAMGVAGGTGVLITFIATRLSMMYPNQTFVEYSRTILGTWLGKLIVIPLLLQCYVDIGIIMRDFGDFIITALFRDTPIWVVVLLTLLVVLYLVIQGGLEGIGRCSEVIGPVILVMIVVLIGLDFGNIQWGELYPVYVDSGWRAIVQGSMMPISFFGESVMMLVLTAFLKNPQTKA</sequence>
<feature type="transmembrane region" description="Helical" evidence="8">
    <location>
        <begin position="121"/>
        <end position="139"/>
    </location>
</feature>
<evidence type="ECO:0000256" key="1">
    <source>
        <dbReference type="ARBA" id="ARBA00004141"/>
    </source>
</evidence>
<dbReference type="Gene3D" id="1.20.1740.10">
    <property type="entry name" value="Amino acid/polyamine transporter I"/>
    <property type="match status" value="1"/>
</dbReference>
<dbReference type="PANTHER" id="PTHR34975">
    <property type="entry name" value="SPORE GERMINATION PROTEIN A2"/>
    <property type="match status" value="1"/>
</dbReference>
<evidence type="ECO:0000313" key="9">
    <source>
        <dbReference type="EMBL" id="WAH44180.1"/>
    </source>
</evidence>
<dbReference type="InterPro" id="IPR004761">
    <property type="entry name" value="Spore_GerAB"/>
</dbReference>
<feature type="transmembrane region" description="Helical" evidence="8">
    <location>
        <begin position="194"/>
        <end position="213"/>
    </location>
</feature>
<evidence type="ECO:0000256" key="4">
    <source>
        <dbReference type="ARBA" id="ARBA00022544"/>
    </source>
</evidence>
<keyword evidence="10" id="KW-1185">Reference proteome</keyword>
<feature type="transmembrane region" description="Helical" evidence="8">
    <location>
        <begin position="151"/>
        <end position="174"/>
    </location>
</feature>
<dbReference type="PANTHER" id="PTHR34975:SF2">
    <property type="entry name" value="SPORE GERMINATION PROTEIN A2"/>
    <property type="match status" value="1"/>
</dbReference>
<gene>
    <name evidence="9" type="ORF">NZD89_12825</name>
</gene>
<comment type="subcellular location">
    <subcellularLocation>
        <location evidence="1">Membrane</location>
        <topology evidence="1">Multi-pass membrane protein</topology>
    </subcellularLocation>
</comment>
<dbReference type="Pfam" id="PF03845">
    <property type="entry name" value="Spore_permease"/>
    <property type="match status" value="1"/>
</dbReference>
<evidence type="ECO:0000256" key="6">
    <source>
        <dbReference type="ARBA" id="ARBA00022989"/>
    </source>
</evidence>
<keyword evidence="6 8" id="KW-1133">Transmembrane helix</keyword>
<feature type="transmembrane region" description="Helical" evidence="8">
    <location>
        <begin position="85"/>
        <end position="106"/>
    </location>
</feature>
<dbReference type="RefSeq" id="WP_268008076.1">
    <property type="nucleotide sequence ID" value="NZ_CP104067.1"/>
</dbReference>
<evidence type="ECO:0000313" key="10">
    <source>
        <dbReference type="Proteomes" id="UP001164761"/>
    </source>
</evidence>
<comment type="similarity">
    <text evidence="2">Belongs to the amino acid-polyamine-organocation (APC) superfamily. Spore germination protein (SGP) (TC 2.A.3.9) family.</text>
</comment>
<evidence type="ECO:0000256" key="2">
    <source>
        <dbReference type="ARBA" id="ARBA00007998"/>
    </source>
</evidence>
<dbReference type="Proteomes" id="UP001164761">
    <property type="component" value="Chromosome"/>
</dbReference>
<evidence type="ECO:0000256" key="8">
    <source>
        <dbReference type="SAM" id="Phobius"/>
    </source>
</evidence>
<reference evidence="9" key="1">
    <citation type="submission" date="2022-08" db="EMBL/GenBank/DDBJ databases">
        <title>Alicyclobacillus fastidiosus DSM 17978, complete genome.</title>
        <authorList>
            <person name="Wang Q."/>
            <person name="Cai R."/>
            <person name="Wang Z."/>
        </authorList>
    </citation>
    <scope>NUCLEOTIDE SEQUENCE</scope>
    <source>
        <strain evidence="9">DSM 17978</strain>
    </source>
</reference>
<keyword evidence="5 8" id="KW-0812">Transmembrane</keyword>
<keyword evidence="4" id="KW-0309">Germination</keyword>
<evidence type="ECO:0000256" key="7">
    <source>
        <dbReference type="ARBA" id="ARBA00023136"/>
    </source>
</evidence>
<evidence type="ECO:0000256" key="5">
    <source>
        <dbReference type="ARBA" id="ARBA00022692"/>
    </source>
</evidence>
<keyword evidence="7 8" id="KW-0472">Membrane</keyword>